<dbReference type="SUPFAM" id="SSF48452">
    <property type="entry name" value="TPR-like"/>
    <property type="match status" value="3"/>
</dbReference>
<comment type="subcellular location">
    <subcellularLocation>
        <location evidence="1">Plastid</location>
        <location evidence="1">Chloroplast</location>
    </subcellularLocation>
</comment>
<accession>L1JE33</accession>
<proteinExistence type="predicted"/>
<dbReference type="InterPro" id="IPR019734">
    <property type="entry name" value="TPR_rpt"/>
</dbReference>
<keyword evidence="2" id="KW-0677">Repeat</keyword>
<dbReference type="Proteomes" id="UP000011087">
    <property type="component" value="Unassembled WGS sequence"/>
</dbReference>
<dbReference type="KEGG" id="gtt:GUITHDRAFT_138112"/>
<protein>
    <recommendedName>
        <fullName evidence="5">NB-ARC domain-containing protein</fullName>
    </recommendedName>
</protein>
<sequence>MSTFKLEGRERRPGSGWAEGSSEQGIYRGEWKDGYPHGQGTFFFNTGIKFAGTWREGEPDEGQWSEFETGTQADVSRRSSCRCTEAASAHLSAPPSVGFHVYLRSERKRSALDWEQVRVARELAHWNAGFASNRETESRDFLQKLLVDDSSSMQTYAVVEFPWPLRSSEPKTMMEVWIMHSNRPRDKNLNNFTFTVIYLLFDEPFARHRFQRHFSATCLHVITTSLKASKMGAIPKFASMQEKMARMEKHLTSSSLCEIKGSAWKWKQPWELHRSCVRQPKCSDLEGKSLQQLDKSCSPCLTLAALSKLLELVEGKFLNEECHMLQGISFPLKEVEKHAMQQRKNSAMVVVFDTIESEFVSRGRRACEVLEALMWKTSLLVNPSKYDSEQALREYLNFNTEHTGARLLLLVGNMMKVNESVFLVPHDSDLQGMLANRLNFEGYRSIQDSCLPVEWLLQEVASKNGFFASPTLCFLFGASREFEYSNLKASSVAVSNTLLLRCTTEDIEECCFLPTFSSLLEMQGIELVDMLHRLKMSVDNKESFSSVHLDHWSISSKFFFWMKESENVDLDYGQEDLAALYQAYNLPYMCGLPLLAYTGSQHHVARSVMVPAMTKHRQDLLRHCLARIQTQSNSLILVSGPDGCGKTSALSHLSYELIRRNKVKAVFWLRAKTYKEAYHSLLDIAQHLQIHVGAKGSFQTLTARFRMWLEANDGWLVVLDDLQDRRLFDEFRIPAQSQAGITVVSSTRPLDIAAPSQNLLVLDLMTDDESRELVIHQASDENPADVKLLIQQLTASPSILGVPMSWYLQKISLFKRVEAQVSPDMYELEAQDLKAVNLLLPHVGYAMSEMKLQDKLMPDFLALCVHLGPYRIHMDMIPPELRSRSRMNLVVQHGFAAMQDRQTVAFHPLVLHCLRVLLPQVQLDARKALSHLGAACMERKGRRIKVKPERGYWTSNLLQLVSDTSEFDLDVIEACAEHLSSELQDHGEALGLTERLLNHLSSSKDASNPVILHTQIKRAEILLRKGDADEACALLERCLRMLQTLSASETRESSHVMHYLGVCFLRSGRVAEALNRLQFTLDFLEPLIHKFADKKFLSLTLKFDSKVLQKLDSPSMIEKLQKGIENVLGFDSRTLEIVRSLTRSESFDMKDWNSESCFVEMHVNRNKITMNDLEIKLTALEKEIRIDGLLIPCGKYHFKVSDISCPFLNGMMHEENLIVLDTLYQMSLAHQQTNSLELSIKFAYQSLHWCKAMQQEDTAWEVLILLSLARMRLKQEKYSECERLLQDCLDLYSKNETRDASTVGELYYNVGLIRYRCGLFYDSIHWLDKSKRIVEYNLGKEDMRVGMLHNLLGMNYEALGQLQSSMFEYQEALKIFQEHRDVESCIEVLNNLAIARLKNGEGETSEGIFKQIAKWKEFMDEPSNVNGERSKLLDLVTRNLEIASPTLQPDGQSSGDKSMRLISQYVVTEDNALNDMMNEGRSKLDSSKCMEALLSFSNAFKHALKRFGDRHPNTARALVGMAACYHHLDNLEHALSKLKLALNIMRMFYGAHHDEIIQIRRNMGAVFFDMSTRKAAADSQALLHLALQEFQSVLQHNVSKSGKDSLGTAQMLRCIGEVKVARREMEESKDLLWQALTVFEKTLGPSHPDTLSLHELLLSVLQERALAQQDAPRRTSEILPGSWAEEQGAKQQQRVAEWKACMEWNKRAIVEAQDVRQTIQRTSRCRSKAQGPGEQEKTGTIVYDDHTNTARIKFDNREELVCSRERLADAIEFMLPEGLEPGRMVVIRQLKNASVFNGAHARVVEANPSDPEWVVVKLADGSDMEVRYHNLDYQLPPGLRPGMRVRARGVNGTREEQVGTIIRTLESDPGRALVRWESDRKLGAVRFAKLEVVMRRGWERGGRVILGAKNKLADVSMNNLTGTVEDVDPVDPDRVVIHLNNSDRRVSVRYDNLSFLLPKFALHRVVEDLYGRKGIIVREDDSFMKHVMVTLFEVYEGCGGETVSYNLDKLTLLDLPNMPGFHTRAWVKLKGLKSFSYNGLQGYLMAPSSQDPERVVVELDGGKLIEVHLDNIDVQ</sequence>
<dbReference type="Pfam" id="PF13424">
    <property type="entry name" value="TPR_12"/>
    <property type="match status" value="2"/>
</dbReference>
<dbReference type="SUPFAM" id="SSF52540">
    <property type="entry name" value="P-loop containing nucleoside triphosphate hydrolases"/>
    <property type="match status" value="1"/>
</dbReference>
<evidence type="ECO:0000313" key="6">
    <source>
        <dbReference type="EMBL" id="EKX46768.1"/>
    </source>
</evidence>
<dbReference type="HOGENOM" id="CLU_232773_0_0_1"/>
<dbReference type="PANTHER" id="PTHR45641:SF19">
    <property type="entry name" value="NEPHROCYSTIN-3"/>
    <property type="match status" value="1"/>
</dbReference>
<dbReference type="EnsemblProtists" id="EKX46768">
    <property type="protein sequence ID" value="EKX46768"/>
    <property type="gene ID" value="GUITHDRAFT_138112"/>
</dbReference>
<evidence type="ECO:0000256" key="4">
    <source>
        <dbReference type="SAM" id="MobiDB-lite"/>
    </source>
</evidence>
<evidence type="ECO:0000313" key="8">
    <source>
        <dbReference type="Proteomes" id="UP000011087"/>
    </source>
</evidence>
<dbReference type="OrthoDB" id="413723at2759"/>
<dbReference type="Gene3D" id="1.25.40.10">
    <property type="entry name" value="Tetratricopeptide repeat domain"/>
    <property type="match status" value="3"/>
</dbReference>
<evidence type="ECO:0000259" key="5">
    <source>
        <dbReference type="Pfam" id="PF00931"/>
    </source>
</evidence>
<dbReference type="SUPFAM" id="SSF82185">
    <property type="entry name" value="Histone H3 K4-specific methyltransferase SET7/9 N-terminal domain"/>
    <property type="match status" value="1"/>
</dbReference>
<dbReference type="InterPro" id="IPR011990">
    <property type="entry name" value="TPR-like_helical_dom_sf"/>
</dbReference>
<dbReference type="PaxDb" id="55529-EKX46768"/>
<reference evidence="8" key="2">
    <citation type="submission" date="2012-11" db="EMBL/GenBank/DDBJ databases">
        <authorList>
            <person name="Kuo A."/>
            <person name="Curtis B.A."/>
            <person name="Tanifuji G."/>
            <person name="Burki F."/>
            <person name="Gruber A."/>
            <person name="Irimia M."/>
            <person name="Maruyama S."/>
            <person name="Arias M.C."/>
            <person name="Ball S.G."/>
            <person name="Gile G.H."/>
            <person name="Hirakawa Y."/>
            <person name="Hopkins J.F."/>
            <person name="Rensing S.A."/>
            <person name="Schmutz J."/>
            <person name="Symeonidi A."/>
            <person name="Elias M."/>
            <person name="Eveleigh R.J."/>
            <person name="Herman E.K."/>
            <person name="Klute M.J."/>
            <person name="Nakayama T."/>
            <person name="Obornik M."/>
            <person name="Reyes-Prieto A."/>
            <person name="Armbrust E.V."/>
            <person name="Aves S.J."/>
            <person name="Beiko R.G."/>
            <person name="Coutinho P."/>
            <person name="Dacks J.B."/>
            <person name="Durnford D.G."/>
            <person name="Fast N.M."/>
            <person name="Green B.R."/>
            <person name="Grisdale C."/>
            <person name="Hempe F."/>
            <person name="Henrissat B."/>
            <person name="Hoppner M.P."/>
            <person name="Ishida K.-I."/>
            <person name="Kim E."/>
            <person name="Koreny L."/>
            <person name="Kroth P.G."/>
            <person name="Liu Y."/>
            <person name="Malik S.-B."/>
            <person name="Maier U.G."/>
            <person name="McRose D."/>
            <person name="Mock T."/>
            <person name="Neilson J.A."/>
            <person name="Onodera N.T."/>
            <person name="Poole A.M."/>
            <person name="Pritham E.J."/>
            <person name="Richards T.A."/>
            <person name="Rocap G."/>
            <person name="Roy S.W."/>
            <person name="Sarai C."/>
            <person name="Schaack S."/>
            <person name="Shirato S."/>
            <person name="Slamovits C.H."/>
            <person name="Spencer D.F."/>
            <person name="Suzuki S."/>
            <person name="Worden A.Z."/>
            <person name="Zauner S."/>
            <person name="Barry K."/>
            <person name="Bell C."/>
            <person name="Bharti A.K."/>
            <person name="Crow J.A."/>
            <person name="Grimwood J."/>
            <person name="Kramer R."/>
            <person name="Lindquist E."/>
            <person name="Lucas S."/>
            <person name="Salamov A."/>
            <person name="McFadden G.I."/>
            <person name="Lane C.E."/>
            <person name="Keeling P.J."/>
            <person name="Gray M.W."/>
            <person name="Grigoriev I.V."/>
            <person name="Archibald J.M."/>
        </authorList>
    </citation>
    <scope>NUCLEOTIDE SEQUENCE</scope>
    <source>
        <strain evidence="8">CCMP2712</strain>
    </source>
</reference>
<evidence type="ECO:0000256" key="2">
    <source>
        <dbReference type="ARBA" id="ARBA00022737"/>
    </source>
</evidence>
<reference evidence="7" key="3">
    <citation type="submission" date="2016-03" db="UniProtKB">
        <authorList>
            <consortium name="EnsemblProtists"/>
        </authorList>
    </citation>
    <scope>IDENTIFICATION</scope>
</reference>
<evidence type="ECO:0000256" key="1">
    <source>
        <dbReference type="ARBA" id="ARBA00004229"/>
    </source>
</evidence>
<dbReference type="Pfam" id="PF00931">
    <property type="entry name" value="NB-ARC"/>
    <property type="match status" value="1"/>
</dbReference>
<feature type="region of interest" description="Disordered" evidence="4">
    <location>
        <begin position="1"/>
        <end position="23"/>
    </location>
</feature>
<dbReference type="PANTHER" id="PTHR45641">
    <property type="entry name" value="TETRATRICOPEPTIDE REPEAT PROTEIN (AFU_ORTHOLOGUE AFUA_6G03870)"/>
    <property type="match status" value="1"/>
</dbReference>
<dbReference type="Gene3D" id="2.20.110.10">
    <property type="entry name" value="Histone H3 K4-specific methyltransferase SET7/9 N-terminal domain"/>
    <property type="match status" value="1"/>
</dbReference>
<dbReference type="SMART" id="SM00028">
    <property type="entry name" value="TPR"/>
    <property type="match status" value="6"/>
</dbReference>
<keyword evidence="3" id="KW-0802">TPR repeat</keyword>
<reference evidence="6 8" key="1">
    <citation type="journal article" date="2012" name="Nature">
        <title>Algal genomes reveal evolutionary mosaicism and the fate of nucleomorphs.</title>
        <authorList>
            <consortium name="DOE Joint Genome Institute"/>
            <person name="Curtis B.A."/>
            <person name="Tanifuji G."/>
            <person name="Burki F."/>
            <person name="Gruber A."/>
            <person name="Irimia M."/>
            <person name="Maruyama S."/>
            <person name="Arias M.C."/>
            <person name="Ball S.G."/>
            <person name="Gile G.H."/>
            <person name="Hirakawa Y."/>
            <person name="Hopkins J.F."/>
            <person name="Kuo A."/>
            <person name="Rensing S.A."/>
            <person name="Schmutz J."/>
            <person name="Symeonidi A."/>
            <person name="Elias M."/>
            <person name="Eveleigh R.J."/>
            <person name="Herman E.K."/>
            <person name="Klute M.J."/>
            <person name="Nakayama T."/>
            <person name="Obornik M."/>
            <person name="Reyes-Prieto A."/>
            <person name="Armbrust E.V."/>
            <person name="Aves S.J."/>
            <person name="Beiko R.G."/>
            <person name="Coutinho P."/>
            <person name="Dacks J.B."/>
            <person name="Durnford D.G."/>
            <person name="Fast N.M."/>
            <person name="Green B.R."/>
            <person name="Grisdale C.J."/>
            <person name="Hempel F."/>
            <person name="Henrissat B."/>
            <person name="Hoppner M.P."/>
            <person name="Ishida K."/>
            <person name="Kim E."/>
            <person name="Koreny L."/>
            <person name="Kroth P.G."/>
            <person name="Liu Y."/>
            <person name="Malik S.B."/>
            <person name="Maier U.G."/>
            <person name="McRose D."/>
            <person name="Mock T."/>
            <person name="Neilson J.A."/>
            <person name="Onodera N.T."/>
            <person name="Poole A.M."/>
            <person name="Pritham E.J."/>
            <person name="Richards T.A."/>
            <person name="Rocap G."/>
            <person name="Roy S.W."/>
            <person name="Sarai C."/>
            <person name="Schaack S."/>
            <person name="Shirato S."/>
            <person name="Slamovits C.H."/>
            <person name="Spencer D.F."/>
            <person name="Suzuki S."/>
            <person name="Worden A.Z."/>
            <person name="Zauner S."/>
            <person name="Barry K."/>
            <person name="Bell C."/>
            <person name="Bharti A.K."/>
            <person name="Crow J.A."/>
            <person name="Grimwood J."/>
            <person name="Kramer R."/>
            <person name="Lindquist E."/>
            <person name="Lucas S."/>
            <person name="Salamov A."/>
            <person name="McFadden G.I."/>
            <person name="Lane C.E."/>
            <person name="Keeling P.J."/>
            <person name="Gray M.W."/>
            <person name="Grigoriev I.V."/>
            <person name="Archibald J.M."/>
        </authorList>
    </citation>
    <scope>NUCLEOTIDE SEQUENCE</scope>
    <source>
        <strain evidence="6 8">CCMP2712</strain>
    </source>
</reference>
<dbReference type="Pfam" id="PF13374">
    <property type="entry name" value="TPR_10"/>
    <property type="match status" value="1"/>
</dbReference>
<name>L1JE33_GUITC</name>
<dbReference type="STRING" id="905079.L1JE33"/>
<gene>
    <name evidence="6" type="ORF">GUITHDRAFT_138112</name>
</gene>
<dbReference type="SMART" id="SM00698">
    <property type="entry name" value="MORN"/>
    <property type="match status" value="1"/>
</dbReference>
<dbReference type="InterPro" id="IPR002182">
    <property type="entry name" value="NB-ARC"/>
</dbReference>
<organism evidence="6">
    <name type="scientific">Guillardia theta (strain CCMP2712)</name>
    <name type="common">Cryptophyte</name>
    <dbReference type="NCBI Taxonomy" id="905079"/>
    <lineage>
        <taxon>Eukaryota</taxon>
        <taxon>Cryptophyceae</taxon>
        <taxon>Pyrenomonadales</taxon>
        <taxon>Geminigeraceae</taxon>
        <taxon>Guillardia</taxon>
    </lineage>
</organism>
<dbReference type="GeneID" id="17303356"/>
<dbReference type="GO" id="GO:0009507">
    <property type="term" value="C:chloroplast"/>
    <property type="evidence" value="ECO:0007669"/>
    <property type="project" value="UniProtKB-SubCell"/>
</dbReference>
<keyword evidence="8" id="KW-1185">Reference proteome</keyword>
<dbReference type="EMBL" id="JH992993">
    <property type="protein sequence ID" value="EKX46768.1"/>
    <property type="molecule type" value="Genomic_DNA"/>
</dbReference>
<feature type="domain" description="NB-ARC" evidence="5">
    <location>
        <begin position="630"/>
        <end position="778"/>
    </location>
</feature>
<dbReference type="InterPro" id="IPR003409">
    <property type="entry name" value="MORN"/>
</dbReference>
<feature type="compositionally biased region" description="Basic and acidic residues" evidence="4">
    <location>
        <begin position="1"/>
        <end position="13"/>
    </location>
</feature>
<evidence type="ECO:0000313" key="7">
    <source>
        <dbReference type="EnsemblProtists" id="EKX46768"/>
    </source>
</evidence>
<evidence type="ECO:0000256" key="3">
    <source>
        <dbReference type="ARBA" id="ARBA00022803"/>
    </source>
</evidence>
<dbReference type="Gene3D" id="3.40.50.300">
    <property type="entry name" value="P-loop containing nucleotide triphosphate hydrolases"/>
    <property type="match status" value="1"/>
</dbReference>
<dbReference type="InterPro" id="IPR027417">
    <property type="entry name" value="P-loop_NTPase"/>
</dbReference>
<dbReference type="RefSeq" id="XP_005833748.1">
    <property type="nucleotide sequence ID" value="XM_005833691.1"/>
</dbReference>